<dbReference type="AlphaFoldDB" id="A0A356YPR4"/>
<dbReference type="GO" id="GO:0005975">
    <property type="term" value="P:carbohydrate metabolic process"/>
    <property type="evidence" value="ECO:0007669"/>
    <property type="project" value="InterPro"/>
</dbReference>
<evidence type="ECO:0000259" key="14">
    <source>
        <dbReference type="PROSITE" id="PS51371"/>
    </source>
</evidence>
<keyword evidence="6 11" id="KW-0862">Zinc</keyword>
<feature type="site" description="Catalytically relevant" evidence="12">
    <location>
        <position position="145"/>
    </location>
</feature>
<dbReference type="EC" id="5.3.1.13" evidence="10"/>
<dbReference type="Gene3D" id="3.40.50.10490">
    <property type="entry name" value="Glucose-6-phosphate isomerase like protein, domain 1"/>
    <property type="match status" value="1"/>
</dbReference>
<keyword evidence="7" id="KW-0067">ATP-binding</keyword>
<comment type="similarity">
    <text evidence="1 10">Belongs to the SIS family. GutQ/KpsF subfamily.</text>
</comment>
<dbReference type="EMBL" id="JACYNN010000009">
    <property type="protein sequence ID" value="MBD8107469.1"/>
    <property type="molecule type" value="Genomic_DNA"/>
</dbReference>
<evidence type="ECO:0000256" key="11">
    <source>
        <dbReference type="PIRSR" id="PIRSR004692-2"/>
    </source>
</evidence>
<dbReference type="CDD" id="cd05014">
    <property type="entry name" value="SIS_Kpsf"/>
    <property type="match status" value="1"/>
</dbReference>
<dbReference type="PROSITE" id="PS51464">
    <property type="entry name" value="SIS"/>
    <property type="match status" value="1"/>
</dbReference>
<reference evidence="17 18" key="1">
    <citation type="journal article" date="2019" name="Sci. Rep.">
        <title>Differences in resource use lead to coexistence of seed-transmitted microbial populations.</title>
        <authorList>
            <person name="Torres-Cortes G."/>
            <person name="Garcia B.J."/>
            <person name="Compant S."/>
            <person name="Rezki S."/>
            <person name="Jones P."/>
            <person name="Preveaux A."/>
            <person name="Briand M."/>
            <person name="Roulet A."/>
            <person name="Bouchez O."/>
            <person name="Jacobson D."/>
            <person name="Barret M."/>
        </authorList>
    </citation>
    <scope>NUCLEOTIDE SEQUENCE [LARGE SCALE GENOMIC DNA]</scope>
    <source>
        <strain evidence="17 18">CFBP13511</strain>
    </source>
</reference>
<dbReference type="InterPro" id="IPR001347">
    <property type="entry name" value="SIS_dom"/>
</dbReference>
<feature type="domain" description="SIS" evidence="15">
    <location>
        <begin position="34"/>
        <end position="177"/>
    </location>
</feature>
<evidence type="ECO:0000256" key="6">
    <source>
        <dbReference type="ARBA" id="ARBA00022833"/>
    </source>
</evidence>
<dbReference type="PIRSF" id="PIRSF004692">
    <property type="entry name" value="KdsD_KpsF"/>
    <property type="match status" value="1"/>
</dbReference>
<evidence type="ECO:0000256" key="5">
    <source>
        <dbReference type="ARBA" id="ARBA00022741"/>
    </source>
</evidence>
<dbReference type="RefSeq" id="WP_118664324.1">
    <property type="nucleotide sequence ID" value="NZ_CP022725.1"/>
</dbReference>
<dbReference type="GO" id="GO:0019146">
    <property type="term" value="F:arabinose-5-phosphate isomerase activity"/>
    <property type="evidence" value="ECO:0007669"/>
    <property type="project" value="UniProtKB-EC"/>
</dbReference>
<keyword evidence="19" id="KW-1185">Reference proteome</keyword>
<dbReference type="InterPro" id="IPR046342">
    <property type="entry name" value="CBS_dom_sf"/>
</dbReference>
<reference evidence="16 19" key="2">
    <citation type="journal article" date="2020" name="FEMS Microbiol. Ecol.">
        <title>Temporal dynamics of bacterial communities during seed development and maturation.</title>
        <authorList>
            <person name="Chesneau G."/>
            <person name="Torres-Cortes G."/>
            <person name="Briand M."/>
            <person name="Darrasse A."/>
            <person name="Preveaux A."/>
            <person name="Marais C."/>
            <person name="Jacques M.A."/>
            <person name="Shade A."/>
            <person name="Barret M."/>
        </authorList>
    </citation>
    <scope>NUCLEOTIDE SEQUENCE [LARGE SCALE GENOMIC DNA]</scope>
    <source>
        <strain evidence="16 19">CFBP13732</strain>
    </source>
</reference>
<feature type="site" description="Catalytically relevant" evidence="12">
    <location>
        <position position="52"/>
    </location>
</feature>
<dbReference type="InterPro" id="IPR035474">
    <property type="entry name" value="SIS_Kpsf"/>
</dbReference>
<dbReference type="PROSITE" id="PS51371">
    <property type="entry name" value="CBS"/>
    <property type="match status" value="2"/>
</dbReference>
<dbReference type="GO" id="GO:1901135">
    <property type="term" value="P:carbohydrate derivative metabolic process"/>
    <property type="evidence" value="ECO:0007669"/>
    <property type="project" value="InterPro"/>
</dbReference>
<dbReference type="InterPro" id="IPR050986">
    <property type="entry name" value="GutQ/KpsF_isomerases"/>
</dbReference>
<keyword evidence="4" id="KW-0677">Repeat</keyword>
<feature type="domain" description="CBS" evidence="14">
    <location>
        <begin position="203"/>
        <end position="261"/>
    </location>
</feature>
<dbReference type="EMBL" id="QGAC01000004">
    <property type="protein sequence ID" value="TKJ93159.1"/>
    <property type="molecule type" value="Genomic_DNA"/>
</dbReference>
<organism evidence="17 18">
    <name type="scientific">Erwinia persicina</name>
    <dbReference type="NCBI Taxonomy" id="55211"/>
    <lineage>
        <taxon>Bacteria</taxon>
        <taxon>Pseudomonadati</taxon>
        <taxon>Pseudomonadota</taxon>
        <taxon>Gammaproteobacteria</taxon>
        <taxon>Enterobacterales</taxon>
        <taxon>Erwiniaceae</taxon>
        <taxon>Erwinia</taxon>
    </lineage>
</organism>
<evidence type="ECO:0000313" key="18">
    <source>
        <dbReference type="Proteomes" id="UP000306393"/>
    </source>
</evidence>
<evidence type="ECO:0000313" key="16">
    <source>
        <dbReference type="EMBL" id="MBD8107469.1"/>
    </source>
</evidence>
<evidence type="ECO:0000256" key="1">
    <source>
        <dbReference type="ARBA" id="ARBA00008165"/>
    </source>
</evidence>
<dbReference type="OrthoDB" id="9762536at2"/>
<dbReference type="KEGG" id="epe:CI789_10670"/>
<evidence type="ECO:0000256" key="9">
    <source>
        <dbReference type="ARBA" id="ARBA00023235"/>
    </source>
</evidence>
<keyword evidence="3 11" id="KW-0479">Metal-binding</keyword>
<dbReference type="InterPro" id="IPR046348">
    <property type="entry name" value="SIS_dom_sf"/>
</dbReference>
<keyword evidence="9 10" id="KW-0413">Isomerase</keyword>
<evidence type="ECO:0000256" key="4">
    <source>
        <dbReference type="ARBA" id="ARBA00022737"/>
    </source>
</evidence>
<dbReference type="InterPro" id="IPR004800">
    <property type="entry name" value="KdsD/KpsF-type"/>
</dbReference>
<comment type="caution">
    <text evidence="17">The sequence shown here is derived from an EMBL/GenBank/DDBJ whole genome shotgun (WGS) entry which is preliminary data.</text>
</comment>
<dbReference type="CDD" id="cd04604">
    <property type="entry name" value="CBS_pair_SIS_assoc"/>
    <property type="match status" value="1"/>
</dbReference>
<dbReference type="FunFam" id="3.40.50.10490:FF:000011">
    <property type="entry name" value="Arabinose 5-phosphate isomerase"/>
    <property type="match status" value="1"/>
</dbReference>
<dbReference type="GeneID" id="67477299"/>
<dbReference type="GO" id="GO:0005524">
    <property type="term" value="F:ATP binding"/>
    <property type="evidence" value="ECO:0007669"/>
    <property type="project" value="UniProtKB-KW"/>
</dbReference>
<evidence type="ECO:0000259" key="15">
    <source>
        <dbReference type="PROSITE" id="PS51464"/>
    </source>
</evidence>
<name>A0A356YPR4_9GAMM</name>
<dbReference type="Pfam" id="PF01380">
    <property type="entry name" value="SIS"/>
    <property type="match status" value="1"/>
</dbReference>
<dbReference type="PANTHER" id="PTHR42745:SF2">
    <property type="entry name" value="ARABINOSE 5-PHOSPHATE ISOMERASE GUTQ"/>
    <property type="match status" value="1"/>
</dbReference>
<dbReference type="Proteomes" id="UP000661012">
    <property type="component" value="Unassembled WGS sequence"/>
</dbReference>
<dbReference type="SUPFAM" id="SSF53697">
    <property type="entry name" value="SIS domain"/>
    <property type="match status" value="1"/>
</dbReference>
<protein>
    <recommendedName>
        <fullName evidence="10">Arabinose 5-phosphate isomerase</fullName>
        <shortName evidence="10">API</shortName>
        <ecNumber evidence="10">5.3.1.13</ecNumber>
    </recommendedName>
</protein>
<dbReference type="STRING" id="1219360.GCA_001571305_01332"/>
<dbReference type="Gene3D" id="3.10.580.10">
    <property type="entry name" value="CBS-domain"/>
    <property type="match status" value="1"/>
</dbReference>
<evidence type="ECO:0000256" key="13">
    <source>
        <dbReference type="PROSITE-ProRule" id="PRU00703"/>
    </source>
</evidence>
<feature type="site" description="Catalytically relevant" evidence="12">
    <location>
        <position position="186"/>
    </location>
</feature>
<keyword evidence="8 13" id="KW-0129">CBS domain</keyword>
<dbReference type="InterPro" id="IPR000644">
    <property type="entry name" value="CBS_dom"/>
</dbReference>
<dbReference type="PANTHER" id="PTHR42745">
    <property type="match status" value="1"/>
</dbReference>
<evidence type="ECO:0000256" key="7">
    <source>
        <dbReference type="ARBA" id="ARBA00022840"/>
    </source>
</evidence>
<dbReference type="Proteomes" id="UP000306393">
    <property type="component" value="Unassembled WGS sequence"/>
</dbReference>
<feature type="binding site" evidence="11">
    <location>
        <position position="75"/>
    </location>
    <ligand>
        <name>Zn(2+)</name>
        <dbReference type="ChEBI" id="CHEBI:29105"/>
    </ligand>
</feature>
<accession>A0A356YPR4</accession>
<evidence type="ECO:0000256" key="3">
    <source>
        <dbReference type="ARBA" id="ARBA00022723"/>
    </source>
</evidence>
<evidence type="ECO:0000256" key="2">
    <source>
        <dbReference type="ARBA" id="ARBA00011881"/>
    </source>
</evidence>
<evidence type="ECO:0000313" key="19">
    <source>
        <dbReference type="Proteomes" id="UP000661012"/>
    </source>
</evidence>
<sequence length="320" mass="33819">MREILIEAARETLQTEIDQIVSLPDRLGNAFADACTMMLACRGKVIVSGMGKSGHIGKKIAATLASTGTPAFYVHPAEALHGDLGMIAAGDVVVLISYSGHAAEFRRMIPLLRALPVGIIAFTGNADSPLAQEADHVINVEVSREACPLGLAPTSSAVCTLMMGDAIAIALMKARNFDENDYARTHPAGSLGARLLCRVGDIMRNGGKIAQVQEDALISDALFELTRTGLGLVAVTDRGRRLRGVFSDGDLRRWLLKGGQISAAIVDAMTPMGFSLSPSQLASEARAAFHERKISAAPVLSEDNRVVGALAMHDIHDAGL</sequence>
<gene>
    <name evidence="17" type="ORF">EpCFBP13511_05640</name>
    <name evidence="16" type="ORF">IFT93_13760</name>
</gene>
<proteinExistence type="inferred from homology"/>
<dbReference type="GO" id="GO:0046872">
    <property type="term" value="F:metal ion binding"/>
    <property type="evidence" value="ECO:0007669"/>
    <property type="project" value="UniProtKB-KW"/>
</dbReference>
<dbReference type="NCBIfam" id="TIGR00393">
    <property type="entry name" value="kpsF"/>
    <property type="match status" value="1"/>
</dbReference>
<dbReference type="Pfam" id="PF00571">
    <property type="entry name" value="CBS"/>
    <property type="match status" value="2"/>
</dbReference>
<evidence type="ECO:0000313" key="17">
    <source>
        <dbReference type="EMBL" id="TKJ93159.1"/>
    </source>
</evidence>
<comment type="catalytic activity">
    <reaction evidence="10">
        <text>D-arabinose 5-phosphate = D-ribulose 5-phosphate</text>
        <dbReference type="Rhea" id="RHEA:23104"/>
        <dbReference type="ChEBI" id="CHEBI:57693"/>
        <dbReference type="ChEBI" id="CHEBI:58121"/>
        <dbReference type="EC" id="5.3.1.13"/>
    </reaction>
</comment>
<feature type="site" description="Catalytically relevant" evidence="12">
    <location>
        <position position="104"/>
    </location>
</feature>
<keyword evidence="5" id="KW-0547">Nucleotide-binding</keyword>
<evidence type="ECO:0000256" key="12">
    <source>
        <dbReference type="PIRSR" id="PIRSR004692-3"/>
    </source>
</evidence>
<comment type="subunit">
    <text evidence="2">Homotetramer.</text>
</comment>
<feature type="domain" description="CBS" evidence="14">
    <location>
        <begin position="269"/>
        <end position="320"/>
    </location>
</feature>
<evidence type="ECO:0000256" key="8">
    <source>
        <dbReference type="ARBA" id="ARBA00023122"/>
    </source>
</evidence>
<evidence type="ECO:0000256" key="10">
    <source>
        <dbReference type="PIRNR" id="PIRNR004692"/>
    </source>
</evidence>
<dbReference type="SUPFAM" id="SSF54631">
    <property type="entry name" value="CBS-domain pair"/>
    <property type="match status" value="1"/>
</dbReference>